<proteinExistence type="predicted"/>
<sequence>MLPVAAGVWSATLLTRWVCSQHGSGHDVFWQHGRMLQMACLAVASAAIFIALVLIPLTMNGAGKHHGLAVDRAHRMLYTLLTVCFAILAATLATAARSLTEHADPVNMSASSSTERVNLTFTAHSLPLATSMGGIRLPGRRQCPVHRSP</sequence>
<feature type="transmembrane region" description="Helical" evidence="1">
    <location>
        <begin position="36"/>
        <end position="55"/>
    </location>
</feature>
<dbReference type="Proteomes" id="UP000293613">
    <property type="component" value="Unassembled WGS sequence"/>
</dbReference>
<reference evidence="2 3" key="1">
    <citation type="journal article" date="2019" name="Appl. Environ. Microbiol.">
        <title>Dissecting the evolutionary development of the Bifidobacterium animalis species through comparative genomics analyses.</title>
        <authorList>
            <person name="Lugli G.A."/>
            <person name="Mancino W."/>
            <person name="Milani C."/>
            <person name="Duranti S."/>
            <person name="Mancabelli L."/>
            <person name="Napoli S."/>
            <person name="Mangifesta M."/>
            <person name="Viappiani A."/>
            <person name="Anzalone R."/>
            <person name="Longhi G."/>
            <person name="van Sinderen D."/>
            <person name="Ventura M."/>
            <person name="Turroni F."/>
        </authorList>
    </citation>
    <scope>NUCLEOTIDE SEQUENCE [LARGE SCALE GENOMIC DNA]</scope>
    <source>
        <strain evidence="2 3">2011B</strain>
    </source>
</reference>
<dbReference type="AlphaFoldDB" id="A0A8B3RIJ6"/>
<keyword evidence="1" id="KW-0812">Transmembrane</keyword>
<gene>
    <name evidence="2" type="ORF">PG2011B_0795</name>
</gene>
<organism evidence="2 3">
    <name type="scientific">Bifidobacterium animalis subsp. lactis</name>
    <name type="common">Bifidobacterium lactis</name>
    <dbReference type="NCBI Taxonomy" id="302911"/>
    <lineage>
        <taxon>Bacteria</taxon>
        <taxon>Bacillati</taxon>
        <taxon>Actinomycetota</taxon>
        <taxon>Actinomycetes</taxon>
        <taxon>Bifidobacteriales</taxon>
        <taxon>Bifidobacteriaceae</taxon>
        <taxon>Bifidobacterium</taxon>
    </lineage>
</organism>
<dbReference type="EMBL" id="RSCO01000021">
    <property type="protein sequence ID" value="RYM95188.1"/>
    <property type="molecule type" value="Genomic_DNA"/>
</dbReference>
<name>A0A8B3RIJ6_BIFAN</name>
<evidence type="ECO:0000313" key="3">
    <source>
        <dbReference type="Proteomes" id="UP000293613"/>
    </source>
</evidence>
<keyword evidence="1" id="KW-0472">Membrane</keyword>
<evidence type="ECO:0000313" key="2">
    <source>
        <dbReference type="EMBL" id="RYM95188.1"/>
    </source>
</evidence>
<feature type="transmembrane region" description="Helical" evidence="1">
    <location>
        <begin position="76"/>
        <end position="96"/>
    </location>
</feature>
<accession>A0A8B3RIJ6</accession>
<comment type="caution">
    <text evidence="2">The sequence shown here is derived from an EMBL/GenBank/DDBJ whole genome shotgun (WGS) entry which is preliminary data.</text>
</comment>
<protein>
    <submittedName>
        <fullName evidence="2">Competence protein ComEC</fullName>
    </submittedName>
</protein>
<evidence type="ECO:0000256" key="1">
    <source>
        <dbReference type="SAM" id="Phobius"/>
    </source>
</evidence>
<keyword evidence="1" id="KW-1133">Transmembrane helix</keyword>